<sequence>MLKGLIVCFAVLFAQLAVLHLVDTRLYNPSQDARQTALTTVTPLKDEKEDEQEAQN</sequence>
<organism evidence="1 2">
    <name type="scientific">Vreelandella boliviensis LC1</name>
    <dbReference type="NCBI Taxonomy" id="1072583"/>
    <lineage>
        <taxon>Bacteria</taxon>
        <taxon>Pseudomonadati</taxon>
        <taxon>Pseudomonadota</taxon>
        <taxon>Gammaproteobacteria</taxon>
        <taxon>Oceanospirillales</taxon>
        <taxon>Halomonadaceae</taxon>
        <taxon>Vreelandella</taxon>
    </lineage>
</organism>
<dbReference type="RefSeq" id="WP_007114273.1">
    <property type="nucleotide sequence ID" value="NZ_JH393259.1"/>
</dbReference>
<name>A0A7U9GF38_9GAMM</name>
<protein>
    <submittedName>
        <fullName evidence="1">Uncharacterized protein</fullName>
    </submittedName>
</protein>
<gene>
    <name evidence="1" type="ORF">KUC_3341</name>
</gene>
<dbReference type="AlphaFoldDB" id="A0A7U9GF38"/>
<accession>A0A7U9GF38</accession>
<proteinExistence type="predicted"/>
<dbReference type="Proteomes" id="UP000005756">
    <property type="component" value="Unassembled WGS sequence"/>
</dbReference>
<reference evidence="1 2" key="1">
    <citation type="submission" date="2011-10" db="EMBL/GenBank/DDBJ databases">
        <authorList>
            <person name="Quillaguamn J."/>
            <person name="Guzmn D."/>
            <person name="Balderrama-Subieta A."/>
            <person name="Cardona-Ortuo C."/>
            <person name="Guevara-Martnez M."/>
            <person name="Callisaya-Quispe N."/>
        </authorList>
    </citation>
    <scope>NUCLEOTIDE SEQUENCE [LARGE SCALE GENOMIC DNA]</scope>
    <source>
        <strain evidence="1 2">LC1</strain>
    </source>
</reference>
<evidence type="ECO:0000313" key="2">
    <source>
        <dbReference type="Proteomes" id="UP000005756"/>
    </source>
</evidence>
<evidence type="ECO:0000313" key="1">
    <source>
        <dbReference type="EMBL" id="EHJ91784.1"/>
    </source>
</evidence>
<dbReference type="EMBL" id="JH393259">
    <property type="protein sequence ID" value="EHJ91784.1"/>
    <property type="molecule type" value="Genomic_DNA"/>
</dbReference>